<reference evidence="1 2" key="1">
    <citation type="submission" date="2019-05" db="EMBL/GenBank/DDBJ databases">
        <title>Another draft genome of Portunus trituberculatus and its Hox gene families provides insights of decapod evolution.</title>
        <authorList>
            <person name="Jeong J.-H."/>
            <person name="Song I."/>
            <person name="Kim S."/>
            <person name="Choi T."/>
            <person name="Kim D."/>
            <person name="Ryu S."/>
            <person name="Kim W."/>
        </authorList>
    </citation>
    <scope>NUCLEOTIDE SEQUENCE [LARGE SCALE GENOMIC DNA]</scope>
    <source>
        <tissue evidence="1">Muscle</tissue>
    </source>
</reference>
<name>A0A5B7DWT6_PORTR</name>
<evidence type="ECO:0000313" key="1">
    <source>
        <dbReference type="EMBL" id="MPC25755.1"/>
    </source>
</evidence>
<dbReference type="AlphaFoldDB" id="A0A5B7DWT6"/>
<dbReference type="EMBL" id="VSRR010001504">
    <property type="protein sequence ID" value="MPC25755.1"/>
    <property type="molecule type" value="Genomic_DNA"/>
</dbReference>
<dbReference type="Proteomes" id="UP000324222">
    <property type="component" value="Unassembled WGS sequence"/>
</dbReference>
<sequence>MTWCGWLISASARGARQGRELLFLPRTDLQLCIQVTARVDEAAGRVTVHRLPAAGGRAQNLFPNTRYSTSITTTALCTLICTNTN</sequence>
<evidence type="ECO:0000313" key="2">
    <source>
        <dbReference type="Proteomes" id="UP000324222"/>
    </source>
</evidence>
<protein>
    <submittedName>
        <fullName evidence="1">Uncharacterized protein</fullName>
    </submittedName>
</protein>
<comment type="caution">
    <text evidence="1">The sequence shown here is derived from an EMBL/GenBank/DDBJ whole genome shotgun (WGS) entry which is preliminary data.</text>
</comment>
<organism evidence="1 2">
    <name type="scientific">Portunus trituberculatus</name>
    <name type="common">Swimming crab</name>
    <name type="synonym">Neptunus trituberculatus</name>
    <dbReference type="NCBI Taxonomy" id="210409"/>
    <lineage>
        <taxon>Eukaryota</taxon>
        <taxon>Metazoa</taxon>
        <taxon>Ecdysozoa</taxon>
        <taxon>Arthropoda</taxon>
        <taxon>Crustacea</taxon>
        <taxon>Multicrustacea</taxon>
        <taxon>Malacostraca</taxon>
        <taxon>Eumalacostraca</taxon>
        <taxon>Eucarida</taxon>
        <taxon>Decapoda</taxon>
        <taxon>Pleocyemata</taxon>
        <taxon>Brachyura</taxon>
        <taxon>Eubrachyura</taxon>
        <taxon>Portunoidea</taxon>
        <taxon>Portunidae</taxon>
        <taxon>Portuninae</taxon>
        <taxon>Portunus</taxon>
    </lineage>
</organism>
<accession>A0A5B7DWT6</accession>
<keyword evidence="2" id="KW-1185">Reference proteome</keyword>
<proteinExistence type="predicted"/>
<gene>
    <name evidence="1" type="ORF">E2C01_018877</name>
</gene>